<evidence type="ECO:0000313" key="2">
    <source>
        <dbReference type="Proteomes" id="UP000825935"/>
    </source>
</evidence>
<protein>
    <submittedName>
        <fullName evidence="1">Uncharacterized protein</fullName>
    </submittedName>
</protein>
<dbReference type="GO" id="GO:0003676">
    <property type="term" value="F:nucleic acid binding"/>
    <property type="evidence" value="ECO:0007669"/>
    <property type="project" value="InterPro"/>
</dbReference>
<name>A0A8T2QD57_CERRI</name>
<dbReference type="OrthoDB" id="1637540at2759"/>
<dbReference type="PANTHER" id="PTHR48475">
    <property type="entry name" value="RIBONUCLEASE H"/>
    <property type="match status" value="1"/>
</dbReference>
<evidence type="ECO:0000313" key="1">
    <source>
        <dbReference type="EMBL" id="KAH7281535.1"/>
    </source>
</evidence>
<proteinExistence type="predicted"/>
<gene>
    <name evidence="1" type="ORF">KP509_36G052300</name>
</gene>
<comment type="caution">
    <text evidence="1">The sequence shown here is derived from an EMBL/GenBank/DDBJ whole genome shotgun (WGS) entry which is preliminary data.</text>
</comment>
<sequence length="171" mass="19863">MCHQKPTTWGVAYLGVLWAYRTAYKATTRHTPFQLLYGIDAIAPFEFIEGSARVGTRKVQHWIKQAQYARVHLVEELMERAHEHISKNQLTRKAYHDRHLWERTIKEQSLVMLYQPSLTNKKEKKLFTGWKGPYKVVRLLPQGAVQLATLQGMLLPLDFTQASVVLQYLDG</sequence>
<dbReference type="InterPro" id="IPR036397">
    <property type="entry name" value="RNaseH_sf"/>
</dbReference>
<organism evidence="1 2">
    <name type="scientific">Ceratopteris richardii</name>
    <name type="common">Triangle waterfern</name>
    <dbReference type="NCBI Taxonomy" id="49495"/>
    <lineage>
        <taxon>Eukaryota</taxon>
        <taxon>Viridiplantae</taxon>
        <taxon>Streptophyta</taxon>
        <taxon>Embryophyta</taxon>
        <taxon>Tracheophyta</taxon>
        <taxon>Polypodiopsida</taxon>
        <taxon>Polypodiidae</taxon>
        <taxon>Polypodiales</taxon>
        <taxon>Pteridineae</taxon>
        <taxon>Pteridaceae</taxon>
        <taxon>Parkerioideae</taxon>
        <taxon>Ceratopteris</taxon>
    </lineage>
</organism>
<dbReference type="Proteomes" id="UP000825935">
    <property type="component" value="Chromosome 36"/>
</dbReference>
<dbReference type="AlphaFoldDB" id="A0A8T2QD57"/>
<dbReference type="OMA" id="RAHEHIS"/>
<dbReference type="PANTHER" id="PTHR48475:SF1">
    <property type="entry name" value="RNASE H TYPE-1 DOMAIN-CONTAINING PROTEIN"/>
    <property type="match status" value="1"/>
</dbReference>
<accession>A0A8T2QD57</accession>
<keyword evidence="2" id="KW-1185">Reference proteome</keyword>
<dbReference type="Gene3D" id="3.30.420.10">
    <property type="entry name" value="Ribonuclease H-like superfamily/Ribonuclease H"/>
    <property type="match status" value="1"/>
</dbReference>
<reference evidence="1" key="1">
    <citation type="submission" date="2021-08" db="EMBL/GenBank/DDBJ databases">
        <title>WGS assembly of Ceratopteris richardii.</title>
        <authorList>
            <person name="Marchant D.B."/>
            <person name="Chen G."/>
            <person name="Jenkins J."/>
            <person name="Shu S."/>
            <person name="Leebens-Mack J."/>
            <person name="Grimwood J."/>
            <person name="Schmutz J."/>
            <person name="Soltis P."/>
            <person name="Soltis D."/>
            <person name="Chen Z.-H."/>
        </authorList>
    </citation>
    <scope>NUCLEOTIDE SEQUENCE</scope>
    <source>
        <strain evidence="1">Whitten #5841</strain>
        <tissue evidence="1">Leaf</tissue>
    </source>
</reference>
<dbReference type="EMBL" id="CM035441">
    <property type="protein sequence ID" value="KAH7281535.1"/>
    <property type="molecule type" value="Genomic_DNA"/>
</dbReference>